<name>A0A915BP67_PARUN</name>
<dbReference type="Proteomes" id="UP000887569">
    <property type="component" value="Unplaced"/>
</dbReference>
<keyword evidence="1" id="KW-1185">Reference proteome</keyword>
<evidence type="ECO:0000313" key="1">
    <source>
        <dbReference type="Proteomes" id="UP000887569"/>
    </source>
</evidence>
<dbReference type="WBParaSite" id="PgR050X_g011_t01">
    <property type="protein sequence ID" value="PgR050X_g011_t01"/>
    <property type="gene ID" value="PgR050X_g011"/>
</dbReference>
<protein>
    <submittedName>
        <fullName evidence="2">Uncharacterized protein</fullName>
    </submittedName>
</protein>
<reference evidence="2" key="1">
    <citation type="submission" date="2022-11" db="UniProtKB">
        <authorList>
            <consortium name="WormBaseParasite"/>
        </authorList>
    </citation>
    <scope>IDENTIFICATION</scope>
</reference>
<organism evidence="1 2">
    <name type="scientific">Parascaris univalens</name>
    <name type="common">Nematode worm</name>
    <dbReference type="NCBI Taxonomy" id="6257"/>
    <lineage>
        <taxon>Eukaryota</taxon>
        <taxon>Metazoa</taxon>
        <taxon>Ecdysozoa</taxon>
        <taxon>Nematoda</taxon>
        <taxon>Chromadorea</taxon>
        <taxon>Rhabditida</taxon>
        <taxon>Spirurina</taxon>
        <taxon>Ascaridomorpha</taxon>
        <taxon>Ascaridoidea</taxon>
        <taxon>Ascarididae</taxon>
        <taxon>Parascaris</taxon>
    </lineage>
</organism>
<evidence type="ECO:0000313" key="2">
    <source>
        <dbReference type="WBParaSite" id="PgR050X_g011_t01"/>
    </source>
</evidence>
<dbReference type="AlphaFoldDB" id="A0A915BP67"/>
<accession>A0A915BP67</accession>
<sequence length="81" mass="9088">MELFLLDVGSAYVRKLHYVGRKIRNIANIRIWFGSKSLKVQELINAVAQNMGIEPSAMCEIDLESLVSGAIKASFNYVELN</sequence>
<proteinExistence type="predicted"/>